<accession>A0ABU0AW93</accession>
<evidence type="ECO:0000256" key="1">
    <source>
        <dbReference type="SAM" id="Phobius"/>
    </source>
</evidence>
<sequence>MRSSYIFVLIGGILLIFATLFNIYRSYKTNGNFSGPEVKKDFYILILILVALFAIYKKQKWLSILCLLGISFLNMVSQNRHKE</sequence>
<keyword evidence="1" id="KW-0812">Transmembrane</keyword>
<feature type="transmembrane region" description="Helical" evidence="1">
    <location>
        <begin position="61"/>
        <end position="77"/>
    </location>
</feature>
<comment type="caution">
    <text evidence="2">The sequence shown here is derived from an EMBL/GenBank/DDBJ whole genome shotgun (WGS) entry which is preliminary data.</text>
</comment>
<feature type="transmembrane region" description="Helical" evidence="1">
    <location>
        <begin position="6"/>
        <end position="26"/>
    </location>
</feature>
<proteinExistence type="predicted"/>
<dbReference type="Proteomes" id="UP001236559">
    <property type="component" value="Unassembled WGS sequence"/>
</dbReference>
<reference evidence="2 3" key="1">
    <citation type="submission" date="2023-07" db="EMBL/GenBank/DDBJ databases">
        <title>Genomic Encyclopedia of Type Strains, Phase IV (KMG-IV): sequencing the most valuable type-strain genomes for metagenomic binning, comparative biology and taxonomic classification.</title>
        <authorList>
            <person name="Goeker M."/>
        </authorList>
    </citation>
    <scope>NUCLEOTIDE SEQUENCE [LARGE SCALE GENOMIC DNA]</scope>
    <source>
        <strain evidence="2 3">DSM 22616</strain>
    </source>
</reference>
<gene>
    <name evidence="2" type="ORF">J2S72_001558</name>
</gene>
<dbReference type="EMBL" id="JAUSTN010000008">
    <property type="protein sequence ID" value="MDQ0275529.1"/>
    <property type="molecule type" value="Genomic_DNA"/>
</dbReference>
<organism evidence="2 3">
    <name type="scientific">Peptoniphilus koenoeneniae</name>
    <dbReference type="NCBI Taxonomy" id="507751"/>
    <lineage>
        <taxon>Bacteria</taxon>
        <taxon>Bacillati</taxon>
        <taxon>Bacillota</taxon>
        <taxon>Tissierellia</taxon>
        <taxon>Tissierellales</taxon>
        <taxon>Peptoniphilaceae</taxon>
        <taxon>Peptoniphilus</taxon>
    </lineage>
</organism>
<evidence type="ECO:0000313" key="3">
    <source>
        <dbReference type="Proteomes" id="UP001236559"/>
    </source>
</evidence>
<keyword evidence="1" id="KW-1133">Transmembrane helix</keyword>
<protein>
    <submittedName>
        <fullName evidence="2">Uncharacterized protein</fullName>
    </submittedName>
</protein>
<keyword evidence="3" id="KW-1185">Reference proteome</keyword>
<name>A0ABU0AW93_9FIRM</name>
<evidence type="ECO:0000313" key="2">
    <source>
        <dbReference type="EMBL" id="MDQ0275529.1"/>
    </source>
</evidence>
<dbReference type="RefSeq" id="WP_023055269.1">
    <property type="nucleotide sequence ID" value="NZ_JAUSTN010000008.1"/>
</dbReference>
<feature type="transmembrane region" description="Helical" evidence="1">
    <location>
        <begin position="38"/>
        <end position="55"/>
    </location>
</feature>
<keyword evidence="1" id="KW-0472">Membrane</keyword>